<dbReference type="GeneID" id="28731337"/>
<dbReference type="OrthoDB" id="1669814at2759"/>
<dbReference type="EMBL" id="LFJN01000011">
    <property type="protein sequence ID" value="KPI40852.1"/>
    <property type="molecule type" value="Genomic_DNA"/>
</dbReference>
<proteinExistence type="inferred from homology"/>
<evidence type="ECO:0000256" key="2">
    <source>
        <dbReference type="ARBA" id="ARBA00022857"/>
    </source>
</evidence>
<reference evidence="4 5" key="1">
    <citation type="submission" date="2015-06" db="EMBL/GenBank/DDBJ databases">
        <title>Draft genome of the ant-associated black yeast Phialophora attae CBS 131958.</title>
        <authorList>
            <person name="Moreno L.F."/>
            <person name="Stielow B.J."/>
            <person name="de Hoog S."/>
            <person name="Vicente V.A."/>
            <person name="Weiss V.A."/>
            <person name="de Vries M."/>
            <person name="Cruz L.M."/>
            <person name="Souza E.M."/>
        </authorList>
    </citation>
    <scope>NUCLEOTIDE SEQUENCE [LARGE SCALE GENOMIC DNA]</scope>
    <source>
        <strain evidence="4 5">CBS 131958</strain>
    </source>
</reference>
<dbReference type="AlphaFoldDB" id="A0A0N1NZ25"/>
<name>A0A0N1NZ25_9EURO</name>
<comment type="caution">
    <text evidence="4">The sequence shown here is derived from an EMBL/GenBank/DDBJ whole genome shotgun (WGS) entry which is preliminary data.</text>
</comment>
<evidence type="ECO:0000313" key="5">
    <source>
        <dbReference type="Proteomes" id="UP000038010"/>
    </source>
</evidence>
<keyword evidence="5" id="KW-1185">Reference proteome</keyword>
<dbReference type="CDD" id="cd05233">
    <property type="entry name" value="SDR_c"/>
    <property type="match status" value="1"/>
</dbReference>
<accession>A0A0N1NZ25</accession>
<dbReference type="GO" id="GO:0016491">
    <property type="term" value="F:oxidoreductase activity"/>
    <property type="evidence" value="ECO:0007669"/>
    <property type="project" value="UniProtKB-KW"/>
</dbReference>
<keyword evidence="2" id="KW-0521">NADP</keyword>
<dbReference type="FunFam" id="3.40.50.720:FF:000084">
    <property type="entry name" value="Short-chain dehydrogenase reductase"/>
    <property type="match status" value="1"/>
</dbReference>
<dbReference type="Proteomes" id="UP000038010">
    <property type="component" value="Unassembled WGS sequence"/>
</dbReference>
<dbReference type="PANTHER" id="PTHR24321:SF8">
    <property type="entry name" value="ESTRADIOL 17-BETA-DEHYDROGENASE 8-RELATED"/>
    <property type="match status" value="1"/>
</dbReference>
<comment type="similarity">
    <text evidence="1">Belongs to the short-chain dehydrogenases/reductases (SDR) family.</text>
</comment>
<dbReference type="PRINTS" id="PR00081">
    <property type="entry name" value="GDHRDH"/>
</dbReference>
<dbReference type="Pfam" id="PF13561">
    <property type="entry name" value="adh_short_C2"/>
    <property type="match status" value="1"/>
</dbReference>
<dbReference type="PANTHER" id="PTHR24321">
    <property type="entry name" value="DEHYDROGENASES, SHORT CHAIN"/>
    <property type="match status" value="1"/>
</dbReference>
<organism evidence="4 5">
    <name type="scientific">Cyphellophora attinorum</name>
    <dbReference type="NCBI Taxonomy" id="1664694"/>
    <lineage>
        <taxon>Eukaryota</taxon>
        <taxon>Fungi</taxon>
        <taxon>Dikarya</taxon>
        <taxon>Ascomycota</taxon>
        <taxon>Pezizomycotina</taxon>
        <taxon>Eurotiomycetes</taxon>
        <taxon>Chaetothyriomycetidae</taxon>
        <taxon>Chaetothyriales</taxon>
        <taxon>Cyphellophoraceae</taxon>
        <taxon>Cyphellophora</taxon>
    </lineage>
</organism>
<evidence type="ECO:0000256" key="1">
    <source>
        <dbReference type="ARBA" id="ARBA00006484"/>
    </source>
</evidence>
<dbReference type="VEuPathDB" id="FungiDB:AB675_10669"/>
<protein>
    <submittedName>
        <fullName evidence="4">3-oxoacyl-[acyl-carrier-protein] FabG</fullName>
    </submittedName>
</protein>
<evidence type="ECO:0000313" key="4">
    <source>
        <dbReference type="EMBL" id="KPI40852.1"/>
    </source>
</evidence>
<dbReference type="InterPro" id="IPR002347">
    <property type="entry name" value="SDR_fam"/>
</dbReference>
<evidence type="ECO:0000256" key="3">
    <source>
        <dbReference type="ARBA" id="ARBA00023002"/>
    </source>
</evidence>
<gene>
    <name evidence="4" type="ORF">AB675_10669</name>
</gene>
<dbReference type="SUPFAM" id="SSF51735">
    <property type="entry name" value="NAD(P)-binding Rossmann-fold domains"/>
    <property type="match status" value="1"/>
</dbReference>
<sequence>MSSSSFGGKVIAITGGGSGMGYAVAKHLASLGANISLADINSETLRAAYDTLPTDRHPGQDHSHMVVDVTSTEDVDDWTLMILAKYRRLDGAVNMAGIICKAKNVEYVEDEEWARTMDVNAGGVFRCLRAQVRAMKQAAEQGGRVASGSIVSAASTFGQIGAPGNIAYAASKAAVIAATRTAAKENQHIRVNCVAPGSVNTPLSASEDPEDVARGLQVTAQKRRAEPIEVAKVIAFLLSDDASFVTGAVYNVDGGWVC</sequence>
<dbReference type="Gene3D" id="3.40.50.720">
    <property type="entry name" value="NAD(P)-binding Rossmann-like Domain"/>
    <property type="match status" value="1"/>
</dbReference>
<keyword evidence="3" id="KW-0560">Oxidoreductase</keyword>
<dbReference type="STRING" id="1664694.A0A0N1NZ25"/>
<dbReference type="RefSeq" id="XP_018000815.1">
    <property type="nucleotide sequence ID" value="XM_018139457.1"/>
</dbReference>
<dbReference type="PRINTS" id="PR00080">
    <property type="entry name" value="SDRFAMILY"/>
</dbReference>
<dbReference type="InterPro" id="IPR036291">
    <property type="entry name" value="NAD(P)-bd_dom_sf"/>
</dbReference>